<dbReference type="PANTHER" id="PTHR12354">
    <property type="entry name" value="INTERFERON-RELATED DEVELOPMENTAL REGULATOR"/>
    <property type="match status" value="1"/>
</dbReference>
<evidence type="ECO:0000313" key="5">
    <source>
        <dbReference type="Proteomes" id="UP000750522"/>
    </source>
</evidence>
<name>A0A9P5G7X8_GEOCN</name>
<evidence type="ECO:0000256" key="1">
    <source>
        <dbReference type="ARBA" id="ARBA00008828"/>
    </source>
</evidence>
<dbReference type="InterPro" id="IPR016024">
    <property type="entry name" value="ARM-type_fold"/>
</dbReference>
<feature type="domain" description="Interferon-related developmental regulator N-terminal" evidence="3">
    <location>
        <begin position="35"/>
        <end position="321"/>
    </location>
</feature>
<dbReference type="Pfam" id="PF05004">
    <property type="entry name" value="IFRD"/>
    <property type="match status" value="1"/>
</dbReference>
<protein>
    <recommendedName>
        <fullName evidence="3">Interferon-related developmental regulator N-terminal domain-containing protein</fullName>
    </recommendedName>
</protein>
<feature type="region of interest" description="Disordered" evidence="2">
    <location>
        <begin position="415"/>
        <end position="455"/>
    </location>
</feature>
<dbReference type="Proteomes" id="UP000750522">
    <property type="component" value="Unassembled WGS sequence"/>
</dbReference>
<dbReference type="InterPro" id="IPR011989">
    <property type="entry name" value="ARM-like"/>
</dbReference>
<organism evidence="4 5">
    <name type="scientific">Geotrichum candidum</name>
    <name type="common">Oospora lactis</name>
    <name type="synonym">Dipodascus geotrichum</name>
    <dbReference type="NCBI Taxonomy" id="1173061"/>
    <lineage>
        <taxon>Eukaryota</taxon>
        <taxon>Fungi</taxon>
        <taxon>Dikarya</taxon>
        <taxon>Ascomycota</taxon>
        <taxon>Saccharomycotina</taxon>
        <taxon>Dipodascomycetes</taxon>
        <taxon>Dipodascales</taxon>
        <taxon>Dipodascaceae</taxon>
        <taxon>Geotrichum</taxon>
    </lineage>
</organism>
<dbReference type="PANTHER" id="PTHR12354:SF1">
    <property type="entry name" value="INTERFERON-RELATED DEVELOPMENTAL REGULATOR 1"/>
    <property type="match status" value="1"/>
</dbReference>
<proteinExistence type="inferred from homology"/>
<sequence length="455" mass="51062">MSFVLQQSIKARASRIGSVKSFPPNEAKIAKAVTEDVQDATDKAPSTREEIYLDNISKLDVDRRNTSVYQIELSLETIANLLAREFDKTLFIREHADLLARLVASGKTPVELIQASRAVSMLVLLRLERSADFIASNVLPEFYKAFVDTNNDSAVRATLMVFHATLLYYLNADNSGFGLESEIEKYLELLDTESESPVFNCGILLSVGLLLSATASRNSVIEDTLPMVYELLSYSDSEVKKAAGMLIAQMYEQYDFSQQDDEDFYRPDNGFSGFKYEIETVDNFDMIAELEGLLGATHKTVAKRAKQDMRLEFRRVLATVESRLVALDKDREHTKLSDDEASLAAIAGLKLGRGKIVPIRTWAQLNLSYALKLLYGDGVVAQITGGHNIIRDSLLAEKNDSRQYRSVNKAPATDIFETSVGEGTMRGREDPRKSISIKRAREEKERARQFNEEDY</sequence>
<evidence type="ECO:0000256" key="2">
    <source>
        <dbReference type="SAM" id="MobiDB-lite"/>
    </source>
</evidence>
<dbReference type="InterPro" id="IPR007701">
    <property type="entry name" value="Interferon-rel_develop_reg_N"/>
</dbReference>
<comment type="similarity">
    <text evidence="1">Belongs to the IFRD family.</text>
</comment>
<dbReference type="InterPro" id="IPR039777">
    <property type="entry name" value="IFRD"/>
</dbReference>
<evidence type="ECO:0000259" key="3">
    <source>
        <dbReference type="Pfam" id="PF05004"/>
    </source>
</evidence>
<reference evidence="4" key="1">
    <citation type="journal article" date="2020" name="Front. Microbiol.">
        <title>Phenotypic and Genetic Characterization of the Cheese Ripening Yeast Geotrichum candidum.</title>
        <authorList>
            <person name="Perkins V."/>
            <person name="Vignola S."/>
            <person name="Lessard M.H."/>
            <person name="Plante P.L."/>
            <person name="Corbeil J."/>
            <person name="Dugat-Bony E."/>
            <person name="Frenette M."/>
            <person name="Labrie S."/>
        </authorList>
    </citation>
    <scope>NUCLEOTIDE SEQUENCE</scope>
    <source>
        <strain evidence="4">LMA-70</strain>
    </source>
</reference>
<dbReference type="SUPFAM" id="SSF48371">
    <property type="entry name" value="ARM repeat"/>
    <property type="match status" value="1"/>
</dbReference>
<feature type="compositionally biased region" description="Basic and acidic residues" evidence="2">
    <location>
        <begin position="425"/>
        <end position="455"/>
    </location>
</feature>
<dbReference type="Gene3D" id="1.25.10.10">
    <property type="entry name" value="Leucine-rich Repeat Variant"/>
    <property type="match status" value="1"/>
</dbReference>
<reference evidence="4" key="2">
    <citation type="submission" date="2020-01" db="EMBL/GenBank/DDBJ databases">
        <authorList>
            <person name="Perkins V."/>
            <person name="Lessard M.-H."/>
            <person name="Dugat-Bony E."/>
            <person name="Frenette M."/>
            <person name="Labrie S."/>
        </authorList>
    </citation>
    <scope>NUCLEOTIDE SEQUENCE</scope>
    <source>
        <strain evidence="4">LMA-70</strain>
    </source>
</reference>
<comment type="caution">
    <text evidence="4">The sequence shown here is derived from an EMBL/GenBank/DDBJ whole genome shotgun (WGS) entry which is preliminary data.</text>
</comment>
<dbReference type="EMBL" id="QQZK01000030">
    <property type="protein sequence ID" value="KAF5102361.1"/>
    <property type="molecule type" value="Genomic_DNA"/>
</dbReference>
<gene>
    <name evidence="4" type="ORF">DV451_001856</name>
</gene>
<evidence type="ECO:0000313" key="4">
    <source>
        <dbReference type="EMBL" id="KAF5102361.1"/>
    </source>
</evidence>
<accession>A0A9P5G7X8</accession>
<dbReference type="AlphaFoldDB" id="A0A9P5G7X8"/>